<feature type="transmembrane region" description="Helical" evidence="1">
    <location>
        <begin position="100"/>
        <end position="119"/>
    </location>
</feature>
<protein>
    <submittedName>
        <fullName evidence="2">Uncharacterized protein</fullName>
    </submittedName>
</protein>
<name>A0ABW3PI46_9LACO</name>
<proteinExistence type="predicted"/>
<accession>A0ABW3PI46</accession>
<evidence type="ECO:0000313" key="3">
    <source>
        <dbReference type="Proteomes" id="UP001597156"/>
    </source>
</evidence>
<keyword evidence="1" id="KW-1133">Transmembrane helix</keyword>
<feature type="transmembrane region" description="Helical" evidence="1">
    <location>
        <begin position="12"/>
        <end position="30"/>
    </location>
</feature>
<dbReference type="Proteomes" id="UP001597156">
    <property type="component" value="Unassembled WGS sequence"/>
</dbReference>
<sequence>MKIEWRFSLINNLPLIALWISLLAFNGLSPQGWQQFLAPLAILGAFWIIYYLVFERPYFNHHPEQRPGNHVISGLGWIMMVILVMVAVIVLLKFNQSTIASPASLLGSFTLISLLRDLLSVKKLAVEK</sequence>
<keyword evidence="1" id="KW-0472">Membrane</keyword>
<feature type="transmembrane region" description="Helical" evidence="1">
    <location>
        <begin position="75"/>
        <end position="94"/>
    </location>
</feature>
<feature type="transmembrane region" description="Helical" evidence="1">
    <location>
        <begin position="36"/>
        <end position="54"/>
    </location>
</feature>
<organism evidence="2 3">
    <name type="scientific">Lentilactobacillus raoultii</name>
    <dbReference type="NCBI Taxonomy" id="1987503"/>
    <lineage>
        <taxon>Bacteria</taxon>
        <taxon>Bacillati</taxon>
        <taxon>Bacillota</taxon>
        <taxon>Bacilli</taxon>
        <taxon>Lactobacillales</taxon>
        <taxon>Lactobacillaceae</taxon>
        <taxon>Lentilactobacillus</taxon>
    </lineage>
</organism>
<keyword evidence="3" id="KW-1185">Reference proteome</keyword>
<gene>
    <name evidence="2" type="ORF">ACFQ22_07905</name>
</gene>
<reference evidence="3" key="1">
    <citation type="journal article" date="2019" name="Int. J. Syst. Evol. Microbiol.">
        <title>The Global Catalogue of Microorganisms (GCM) 10K type strain sequencing project: providing services to taxonomists for standard genome sequencing and annotation.</title>
        <authorList>
            <consortium name="The Broad Institute Genomics Platform"/>
            <consortium name="The Broad Institute Genome Sequencing Center for Infectious Disease"/>
            <person name="Wu L."/>
            <person name="Ma J."/>
        </authorList>
    </citation>
    <scope>NUCLEOTIDE SEQUENCE [LARGE SCALE GENOMIC DNA]</scope>
    <source>
        <strain evidence="3">CCUG 71848</strain>
    </source>
</reference>
<evidence type="ECO:0000313" key="2">
    <source>
        <dbReference type="EMBL" id="MFD1125277.1"/>
    </source>
</evidence>
<dbReference type="RefSeq" id="WP_121978193.1">
    <property type="nucleotide sequence ID" value="NZ_JBHTLH010000019.1"/>
</dbReference>
<comment type="caution">
    <text evidence="2">The sequence shown here is derived from an EMBL/GenBank/DDBJ whole genome shotgun (WGS) entry which is preliminary data.</text>
</comment>
<keyword evidence="1" id="KW-0812">Transmembrane</keyword>
<dbReference type="EMBL" id="JBHTLH010000019">
    <property type="protein sequence ID" value="MFD1125277.1"/>
    <property type="molecule type" value="Genomic_DNA"/>
</dbReference>
<evidence type="ECO:0000256" key="1">
    <source>
        <dbReference type="SAM" id="Phobius"/>
    </source>
</evidence>